<reference evidence="1 2" key="1">
    <citation type="journal article" date="2024" name="Front. Microbiol.">
        <title>Novel thermophilic genera Geochorda gen. nov. and Carboxydochorda gen. nov. from the deep terrestrial subsurface reveal the ecophysiological diversity in the class Limnochordia.</title>
        <authorList>
            <person name="Karnachuk O.V."/>
            <person name="Lukina A.P."/>
            <person name="Avakyan M.R."/>
            <person name="Kadnikov V.V."/>
            <person name="Begmatov S."/>
            <person name="Beletsky A.V."/>
            <person name="Vlasova K.G."/>
            <person name="Novikov A.A."/>
            <person name="Shcherbakova V.A."/>
            <person name="Mardanov A.V."/>
            <person name="Ravin N.V."/>
        </authorList>
    </citation>
    <scope>NUCLEOTIDE SEQUENCE [LARGE SCALE GENOMIC DNA]</scope>
    <source>
        <strain evidence="1 2">L945</strain>
    </source>
</reference>
<dbReference type="EMBL" id="CP141615">
    <property type="protein sequence ID" value="WRP16954.1"/>
    <property type="molecule type" value="Genomic_DNA"/>
</dbReference>
<evidence type="ECO:0008006" key="3">
    <source>
        <dbReference type="Google" id="ProtNLM"/>
    </source>
</evidence>
<gene>
    <name evidence="1" type="ORF">U7230_12810</name>
</gene>
<protein>
    <recommendedName>
        <fullName evidence="3">Capsule assembly protein Wzi</fullName>
    </recommendedName>
</protein>
<evidence type="ECO:0000313" key="1">
    <source>
        <dbReference type="EMBL" id="WRP16954.1"/>
    </source>
</evidence>
<accession>A0ABZ1BVY7</accession>
<name>A0ABZ1BVY7_9FIRM</name>
<keyword evidence="2" id="KW-1185">Reference proteome</keyword>
<dbReference type="Proteomes" id="UP001332192">
    <property type="component" value="Chromosome"/>
</dbReference>
<sequence length="487" mass="52067">MAGQAGGQRRLSGTSEPANVVGRKLITGLLLAGAWLLGPGGALAPQTAQAEMAPPSHRSLTWHPYLAASFGTRLGAWALPPGDPAAAEVGEGVYLRAGVAGGDGRLCGEVAAALDATAVPFRAAGASSMPDWDPEALGLESPARLRARLERAWVGYGSRLPCGRKPWPDAARGEAAWQAWVGWRDLGFGTGTGLLDLPRDPGFLQVGGEVRWAWGAYRKVGGRLGSGQRWLLGQQLWIGPLATRWGSVGLSAYELAVTSGRFAAVPVNWLPLWPAYLSQHLHLGETGNDDANFYMGAGLRVDRLFGGDARLEAEVLVDDMPQLPWIPQVYQLGGRLALTLQERWRVRYTRVHNFVITFQAPSLSFVDQGHLLGYPDGPDADSLAVEWVGRPGAPVESAGVEWRRRGEGRIGDVWEPAYGGQGLAYGREHEFLSGVVEHSLRLRATLGLPGEWRLTAEAGPVFNAANHPGVTSAYVGLGLTGALPAWR</sequence>
<dbReference type="RefSeq" id="WP_324716226.1">
    <property type="nucleotide sequence ID" value="NZ_CP141615.1"/>
</dbReference>
<evidence type="ECO:0000313" key="2">
    <source>
        <dbReference type="Proteomes" id="UP001332192"/>
    </source>
</evidence>
<dbReference type="InterPro" id="IPR038636">
    <property type="entry name" value="Wzi_sf"/>
</dbReference>
<dbReference type="Gene3D" id="2.40.160.130">
    <property type="entry name" value="Capsule assembly protein Wzi"/>
    <property type="match status" value="1"/>
</dbReference>
<organism evidence="1 2">
    <name type="scientific">Carboxydichorda subterranea</name>
    <dbReference type="NCBI Taxonomy" id="3109565"/>
    <lineage>
        <taxon>Bacteria</taxon>
        <taxon>Bacillati</taxon>
        <taxon>Bacillota</taxon>
        <taxon>Limnochordia</taxon>
        <taxon>Limnochordales</taxon>
        <taxon>Geochordaceae</taxon>
        <taxon>Carboxydichorda</taxon>
    </lineage>
</organism>
<proteinExistence type="predicted"/>